<gene>
    <name evidence="2" type="primary">soxZ</name>
    <name evidence="2" type="ORF">KZZ10_04565</name>
</gene>
<feature type="domain" description="Sulphur oxidation protein SoxZ" evidence="1">
    <location>
        <begin position="7"/>
        <end position="101"/>
    </location>
</feature>
<dbReference type="InterPro" id="IPR030995">
    <property type="entry name" value="SoxZ"/>
</dbReference>
<protein>
    <submittedName>
        <fullName evidence="2">Thiosulfate oxidation carrier complex protein SoxZ</fullName>
    </submittedName>
</protein>
<reference evidence="2" key="1">
    <citation type="submission" date="2021-07" db="EMBL/GenBank/DDBJ databases">
        <title>New genus and species of the family Alcaligenaceae.</title>
        <authorList>
            <person name="Hahn M.W."/>
        </authorList>
    </citation>
    <scope>NUCLEOTIDE SEQUENCE</scope>
    <source>
        <strain evidence="2">LF4-65</strain>
    </source>
</reference>
<dbReference type="InterPro" id="IPR014756">
    <property type="entry name" value="Ig_E-set"/>
</dbReference>
<dbReference type="EMBL" id="JAHXRI010000006">
    <property type="protein sequence ID" value="MBZ1349910.1"/>
    <property type="molecule type" value="Genomic_DNA"/>
</dbReference>
<evidence type="ECO:0000259" key="1">
    <source>
        <dbReference type="Pfam" id="PF08770"/>
    </source>
</evidence>
<sequence length="104" mass="11527">MANPMRIRATEKDGVVDVRVLMKHDMETGQRKDAAGATIPAWFISTLEAKIGDKLVYSAQFGPAVSKDPYLQFKLKGSGKKGDTIVVTWVDNKNETRTDKTDVK</sequence>
<accession>A0A953T215</accession>
<name>A0A953T215_9BURK</name>
<dbReference type="AlphaFoldDB" id="A0A953T215"/>
<dbReference type="SUPFAM" id="SSF81296">
    <property type="entry name" value="E set domains"/>
    <property type="match status" value="1"/>
</dbReference>
<dbReference type="Gene3D" id="2.60.40.10">
    <property type="entry name" value="Immunoglobulins"/>
    <property type="match status" value="1"/>
</dbReference>
<dbReference type="NCBIfam" id="TIGR04490">
    <property type="entry name" value="SoxZ_true"/>
    <property type="match status" value="1"/>
</dbReference>
<evidence type="ECO:0000313" key="3">
    <source>
        <dbReference type="Proteomes" id="UP000739565"/>
    </source>
</evidence>
<dbReference type="Proteomes" id="UP000739565">
    <property type="component" value="Unassembled WGS sequence"/>
</dbReference>
<dbReference type="RefSeq" id="WP_259660321.1">
    <property type="nucleotide sequence ID" value="NZ_JAHXRI010000006.1"/>
</dbReference>
<proteinExistence type="predicted"/>
<dbReference type="InterPro" id="IPR014880">
    <property type="entry name" value="SoxZ_dom"/>
</dbReference>
<evidence type="ECO:0000313" key="2">
    <source>
        <dbReference type="EMBL" id="MBZ1349910.1"/>
    </source>
</evidence>
<organism evidence="2 3">
    <name type="scientific">Zwartia hollandica</name>
    <dbReference type="NCBI Taxonomy" id="324606"/>
    <lineage>
        <taxon>Bacteria</taxon>
        <taxon>Pseudomonadati</taxon>
        <taxon>Pseudomonadota</taxon>
        <taxon>Betaproteobacteria</taxon>
        <taxon>Burkholderiales</taxon>
        <taxon>Alcaligenaceae</taxon>
        <taxon>Zwartia</taxon>
    </lineage>
</organism>
<keyword evidence="3" id="KW-1185">Reference proteome</keyword>
<comment type="caution">
    <text evidence="2">The sequence shown here is derived from an EMBL/GenBank/DDBJ whole genome shotgun (WGS) entry which is preliminary data.</text>
</comment>
<dbReference type="Pfam" id="PF08770">
    <property type="entry name" value="SoxZ"/>
    <property type="match status" value="1"/>
</dbReference>
<dbReference type="InterPro" id="IPR013783">
    <property type="entry name" value="Ig-like_fold"/>
</dbReference>